<dbReference type="GO" id="GO:0046983">
    <property type="term" value="F:protein dimerization activity"/>
    <property type="evidence" value="ECO:0007669"/>
    <property type="project" value="InterPro"/>
</dbReference>
<evidence type="ECO:0000256" key="5">
    <source>
        <dbReference type="SAM" id="MobiDB-lite"/>
    </source>
</evidence>
<dbReference type="InterPro" id="IPR036638">
    <property type="entry name" value="HLH_DNA-bd_sf"/>
</dbReference>
<dbReference type="PROSITE" id="PS50888">
    <property type="entry name" value="BHLH"/>
    <property type="match status" value="1"/>
</dbReference>
<dbReference type="AlphaFoldDB" id="A0A8J4RNC7"/>
<reference evidence="7" key="1">
    <citation type="submission" date="2020-03" db="EMBL/GenBank/DDBJ databases">
        <title>Castanea mollissima Vanexum genome sequencing.</title>
        <authorList>
            <person name="Staton M."/>
        </authorList>
    </citation>
    <scope>NUCLEOTIDE SEQUENCE</scope>
    <source>
        <tissue evidence="7">Leaf</tissue>
    </source>
</reference>
<comment type="subcellular location">
    <subcellularLocation>
        <location evidence="1">Nucleus</location>
    </subcellularLocation>
</comment>
<keyword evidence="8" id="KW-1185">Reference proteome</keyword>
<dbReference type="Gene3D" id="4.10.280.10">
    <property type="entry name" value="Helix-loop-helix DNA-binding domain"/>
    <property type="match status" value="1"/>
</dbReference>
<accession>A0A8J4RNC7</accession>
<evidence type="ECO:0000259" key="6">
    <source>
        <dbReference type="PROSITE" id="PS50888"/>
    </source>
</evidence>
<comment type="caution">
    <text evidence="7">The sequence shown here is derived from an EMBL/GenBank/DDBJ whole genome shotgun (WGS) entry which is preliminary data.</text>
</comment>
<dbReference type="InterPro" id="IPR045895">
    <property type="entry name" value="bHLH91-like"/>
</dbReference>
<keyword evidence="4" id="KW-0539">Nucleus</keyword>
<organism evidence="7 8">
    <name type="scientific">Castanea mollissima</name>
    <name type="common">Chinese chestnut</name>
    <dbReference type="NCBI Taxonomy" id="60419"/>
    <lineage>
        <taxon>Eukaryota</taxon>
        <taxon>Viridiplantae</taxon>
        <taxon>Streptophyta</taxon>
        <taxon>Embryophyta</taxon>
        <taxon>Tracheophyta</taxon>
        <taxon>Spermatophyta</taxon>
        <taxon>Magnoliopsida</taxon>
        <taxon>eudicotyledons</taxon>
        <taxon>Gunneridae</taxon>
        <taxon>Pentapetalae</taxon>
        <taxon>rosids</taxon>
        <taxon>fabids</taxon>
        <taxon>Fagales</taxon>
        <taxon>Fagaceae</taxon>
        <taxon>Castanea</taxon>
    </lineage>
</organism>
<dbReference type="InterPro" id="IPR045896">
    <property type="entry name" value="MYC1-like_bHLH"/>
</dbReference>
<dbReference type="SMART" id="SM00353">
    <property type="entry name" value="HLH"/>
    <property type="match status" value="1"/>
</dbReference>
<evidence type="ECO:0000256" key="3">
    <source>
        <dbReference type="ARBA" id="ARBA00023163"/>
    </source>
</evidence>
<dbReference type="PANTHER" id="PTHR46834">
    <property type="entry name" value="TRANSCRIPTION FACTOR BHLH91"/>
    <property type="match status" value="1"/>
</dbReference>
<dbReference type="PANTHER" id="PTHR46834:SF1">
    <property type="entry name" value="TRANSCRIPTION FACTOR BHLH10"/>
    <property type="match status" value="1"/>
</dbReference>
<proteinExistence type="predicted"/>
<protein>
    <recommendedName>
        <fullName evidence="6">BHLH domain-containing protein</fullName>
    </recommendedName>
</protein>
<dbReference type="GO" id="GO:0006355">
    <property type="term" value="P:regulation of DNA-templated transcription"/>
    <property type="evidence" value="ECO:0007669"/>
    <property type="project" value="InterPro"/>
</dbReference>
<dbReference type="SUPFAM" id="SSF47459">
    <property type="entry name" value="HLH, helix-loop-helix DNA-binding domain"/>
    <property type="match status" value="1"/>
</dbReference>
<dbReference type="CDD" id="cd18918">
    <property type="entry name" value="bHLH_AtMYC1_like"/>
    <property type="match status" value="1"/>
</dbReference>
<name>A0A8J4RNC7_9ROSI</name>
<dbReference type="InterPro" id="IPR011598">
    <property type="entry name" value="bHLH_dom"/>
</dbReference>
<dbReference type="OrthoDB" id="1932168at2759"/>
<evidence type="ECO:0000313" key="8">
    <source>
        <dbReference type="Proteomes" id="UP000737018"/>
    </source>
</evidence>
<evidence type="ECO:0000256" key="2">
    <source>
        <dbReference type="ARBA" id="ARBA00023015"/>
    </source>
</evidence>
<evidence type="ECO:0000313" key="7">
    <source>
        <dbReference type="EMBL" id="KAF3968869.1"/>
    </source>
</evidence>
<gene>
    <name evidence="7" type="ORF">CMV_007291</name>
</gene>
<dbReference type="GO" id="GO:0005634">
    <property type="term" value="C:nucleus"/>
    <property type="evidence" value="ECO:0007669"/>
    <property type="project" value="UniProtKB-SubCell"/>
</dbReference>
<sequence>MIIWFPFLDKETQKQHLQCLKMYEETACFDPNPMTEGTISVDGFSVPNNDFEVRLSMEELSYHHHNNHTPCHEDVAMDIELQQHLAFNIENNTTNNTTTNLDNTHLIDNPYNLHEMQDMDNFNYHQQQQHLIDIQNGHQNFDCSSYPATTPDLLNLFNMPRCSASSFMPNSSISFSNPTLQQNPTNNYPNSLGFLGEVPTVTDSPSGGSVFYDPVFHLNHLPQQPPLFRELFQSLPHGYALPGSRNGSLFGTNGVVVDDREGCVYQEDGDVRQFENVLEFTGKTRDGETKHFATERHRRQHLNKKYDALRSLVPNPTKADRASVVGDAIEYIKELLRTVNELKLLVEKKRCGRERSKRHKTESEYGSGDLESCGMKPLGGDPDQSYNGSLRSSWLQRKSKDTEVDVRIIDDEVTIKLVQRKSSCLLFVSKVLDDLQLDLHHVAGGHIGDFYSFLFNTKIYEGSSVYASAIANKLIEVVDRQCAAIQPTNSY</sequence>
<feature type="domain" description="BHLH" evidence="6">
    <location>
        <begin position="286"/>
        <end position="335"/>
    </location>
</feature>
<dbReference type="Pfam" id="PF00010">
    <property type="entry name" value="HLH"/>
    <property type="match status" value="1"/>
</dbReference>
<dbReference type="EMBL" id="JRKL02000716">
    <property type="protein sequence ID" value="KAF3968869.1"/>
    <property type="molecule type" value="Genomic_DNA"/>
</dbReference>
<evidence type="ECO:0000256" key="4">
    <source>
        <dbReference type="ARBA" id="ARBA00023242"/>
    </source>
</evidence>
<keyword evidence="3" id="KW-0804">Transcription</keyword>
<keyword evidence="2" id="KW-0805">Transcription regulation</keyword>
<dbReference type="Proteomes" id="UP000737018">
    <property type="component" value="Unassembled WGS sequence"/>
</dbReference>
<evidence type="ECO:0000256" key="1">
    <source>
        <dbReference type="ARBA" id="ARBA00004123"/>
    </source>
</evidence>
<feature type="region of interest" description="Disordered" evidence="5">
    <location>
        <begin position="353"/>
        <end position="374"/>
    </location>
</feature>
<dbReference type="GO" id="GO:0048658">
    <property type="term" value="P:anther wall tapetum development"/>
    <property type="evidence" value="ECO:0007669"/>
    <property type="project" value="InterPro"/>
</dbReference>